<accession>A0A4Q0NRK4</accession>
<feature type="chain" id="PRO_5020405391" evidence="1">
    <location>
        <begin position="23"/>
        <end position="796"/>
    </location>
</feature>
<dbReference type="Pfam" id="PF14903">
    <property type="entry name" value="WG_beta_rep"/>
    <property type="match status" value="3"/>
</dbReference>
<dbReference type="RefSeq" id="WP_128762574.1">
    <property type="nucleotide sequence ID" value="NZ_QOVI01000008.1"/>
</dbReference>
<comment type="caution">
    <text evidence="2">The sequence shown here is derived from an EMBL/GenBank/DDBJ whole genome shotgun (WGS) entry which is preliminary data.</text>
</comment>
<name>A0A4Q0NRK4_9FLAO</name>
<gene>
    <name evidence="2" type="ORF">DSM04_10813</name>
</gene>
<feature type="signal peptide" evidence="1">
    <location>
        <begin position="1"/>
        <end position="22"/>
    </location>
</feature>
<dbReference type="AlphaFoldDB" id="A0A4Q0NRK4"/>
<dbReference type="PANTHER" id="PTHR37841:SF1">
    <property type="entry name" value="DUF3298 DOMAIN-CONTAINING PROTEIN"/>
    <property type="match status" value="1"/>
</dbReference>
<reference evidence="2 3" key="1">
    <citation type="submission" date="2018-07" db="EMBL/GenBank/DDBJ databases">
        <title>Leeuwenhoekiella genomics.</title>
        <authorList>
            <person name="Tahon G."/>
            <person name="Willems A."/>
        </authorList>
    </citation>
    <scope>NUCLEOTIDE SEQUENCE [LARGE SCALE GENOMIC DNA]</scope>
    <source>
        <strain evidence="2 3">R-50232</strain>
    </source>
</reference>
<dbReference type="Proteomes" id="UP000289821">
    <property type="component" value="Unassembled WGS sequence"/>
</dbReference>
<organism evidence="2 3">
    <name type="scientific">Leeuwenhoekiella aestuarii</name>
    <dbReference type="NCBI Taxonomy" id="2249426"/>
    <lineage>
        <taxon>Bacteria</taxon>
        <taxon>Pseudomonadati</taxon>
        <taxon>Bacteroidota</taxon>
        <taxon>Flavobacteriia</taxon>
        <taxon>Flavobacteriales</taxon>
        <taxon>Flavobacteriaceae</taxon>
        <taxon>Leeuwenhoekiella</taxon>
    </lineage>
</organism>
<keyword evidence="3" id="KW-1185">Reference proteome</keyword>
<dbReference type="PANTHER" id="PTHR37841">
    <property type="entry name" value="GLR2918 PROTEIN"/>
    <property type="match status" value="1"/>
</dbReference>
<proteinExistence type="predicted"/>
<evidence type="ECO:0000313" key="3">
    <source>
        <dbReference type="Proteomes" id="UP000289821"/>
    </source>
</evidence>
<protein>
    <submittedName>
        <fullName evidence="2">WG repeat protein</fullName>
    </submittedName>
</protein>
<dbReference type="OrthoDB" id="5464673at2"/>
<dbReference type="EMBL" id="QOVI01000008">
    <property type="protein sequence ID" value="RXG11916.1"/>
    <property type="molecule type" value="Genomic_DNA"/>
</dbReference>
<dbReference type="InterPro" id="IPR032774">
    <property type="entry name" value="WG_beta_rep"/>
</dbReference>
<sequence length="796" mass="91837">MKIIPNLNYSILGLAALLFLNACDSAKSVPRQSMSAAKTPIDTVSFDKSSRFFQGIARVEKDSSTFFINTNGKRVFKNLIHEFQPIDSVSPTNNGMLSVYKNEKKLMRIVQLDNGNYGMLNDSAEWVLQPEYDTIALLYDRYLKLEKEGKTTYADTWGNLIVPFEFDRVQILGPRYFNVKKDEKWGVYDAEHNKVIIPFEYDDFDYCSGCGKKPDYFYAEKNGKWGVINLKNEVLVPFNYQHIHSNMRNDEWVAAFRKEGKNVIINIPQQKEFAAPEYDSFQIENGHLIAAKTIDDHRYYGVINRKGEEVIPFEYSGIYNSYSSFQSGPYFSIKKDEKFGIIDTLGKAIIPPSYKSQLRVQGDYFISRKNRKVGVLDRENTEVLPPGYDEIIMTEMKTAENKTESIFKLTANEKYGFYIPKTGKRIRPTYDKIYFLSNGQRTPYVSRAESKGLISLEKDGKTKLYNLNTHTMIADNYVDLKFLPHQKMLVSKEDYGDQGLYDLKEDTLILPINYKSIQVFEAQPQLIKVVKEVGNYQTQAGLMHEEGKEILPVHYAEIEALDAATFLLHERDSLYYSYSVKAHKKEKLPFTNVLLNDSTSLLSVQKNGKMYLYDYKRKQLLLNEGYSEIQQLKNGNFILFQKDSTDQLKFGYANAAGELMVPVIYDTKATLFYPILEFERYLLLLKEDKATGKMLEGFASLEGKILVPPHFDKVYPEESGNGFLTIKNNRYGVITADGRELLKPLYVIGIYDRFNSRTQEMSFKFPVPFEREGVWQFMREDGTKVPIKAQDLILFQ</sequence>
<evidence type="ECO:0000256" key="1">
    <source>
        <dbReference type="SAM" id="SignalP"/>
    </source>
</evidence>
<evidence type="ECO:0000313" key="2">
    <source>
        <dbReference type="EMBL" id="RXG11916.1"/>
    </source>
</evidence>
<keyword evidence="1" id="KW-0732">Signal</keyword>